<dbReference type="AlphaFoldDB" id="A0A0G4PW99"/>
<sequence length="112" mass="12434">MSTIFIVVQGIDPSRTVSWFTTLWPYTIGGKSEGVESRELVHCVKDTCCCLLGKRMLSTTGAAGSGLHGVSLASWQLTDLMDIGAYMPRLTLFNVVIYLRHGFLEVSVWYDQ</sequence>
<protein>
    <submittedName>
        <fullName evidence="1">Str. FM013</fullName>
    </submittedName>
</protein>
<organism evidence="1 2">
    <name type="scientific">Penicillium camemberti (strain FM 013)</name>
    <dbReference type="NCBI Taxonomy" id="1429867"/>
    <lineage>
        <taxon>Eukaryota</taxon>
        <taxon>Fungi</taxon>
        <taxon>Dikarya</taxon>
        <taxon>Ascomycota</taxon>
        <taxon>Pezizomycotina</taxon>
        <taxon>Eurotiomycetes</taxon>
        <taxon>Eurotiomycetidae</taxon>
        <taxon>Eurotiales</taxon>
        <taxon>Aspergillaceae</taxon>
        <taxon>Penicillium</taxon>
    </lineage>
</organism>
<dbReference type="Proteomes" id="UP000053732">
    <property type="component" value="Unassembled WGS sequence"/>
</dbReference>
<gene>
    <name evidence="1" type="ORF">PCAMFM013_S050g000044</name>
</gene>
<dbReference type="STRING" id="1429867.A0A0G4PW99"/>
<evidence type="ECO:0000313" key="1">
    <source>
        <dbReference type="EMBL" id="CRL30397.1"/>
    </source>
</evidence>
<keyword evidence="2" id="KW-1185">Reference proteome</keyword>
<name>A0A0G4PW99_PENC3</name>
<reference evidence="1 2" key="1">
    <citation type="journal article" date="2014" name="Nat. Commun.">
        <title>Multiple recent horizontal transfers of a large genomic region in cheese making fungi.</title>
        <authorList>
            <person name="Cheeseman K."/>
            <person name="Ropars J."/>
            <person name="Renault P."/>
            <person name="Dupont J."/>
            <person name="Gouzy J."/>
            <person name="Branca A."/>
            <person name="Abraham A.L."/>
            <person name="Ceppi M."/>
            <person name="Conseiller E."/>
            <person name="Debuchy R."/>
            <person name="Malagnac F."/>
            <person name="Goarin A."/>
            <person name="Silar P."/>
            <person name="Lacoste S."/>
            <person name="Sallet E."/>
            <person name="Bensimon A."/>
            <person name="Giraud T."/>
            <person name="Brygoo Y."/>
        </authorList>
    </citation>
    <scope>NUCLEOTIDE SEQUENCE [LARGE SCALE GENOMIC DNA]</scope>
    <source>
        <strain evidence="2">FM 013</strain>
    </source>
</reference>
<accession>A0A0G4PW99</accession>
<evidence type="ECO:0000313" key="2">
    <source>
        <dbReference type="Proteomes" id="UP000053732"/>
    </source>
</evidence>
<proteinExistence type="predicted"/>
<dbReference type="EMBL" id="HG793183">
    <property type="protein sequence ID" value="CRL30397.1"/>
    <property type="molecule type" value="Genomic_DNA"/>
</dbReference>